<dbReference type="PROSITE" id="PS50110">
    <property type="entry name" value="RESPONSE_REGULATORY"/>
    <property type="match status" value="1"/>
</dbReference>
<dbReference type="Gene3D" id="3.40.50.2300">
    <property type="match status" value="1"/>
</dbReference>
<keyword evidence="1 2" id="KW-0597">Phosphoprotein</keyword>
<proteinExistence type="predicted"/>
<reference evidence="4 5" key="1">
    <citation type="journal article" date="2016" name="Nat. Commun.">
        <title>Thousands of microbial genomes shed light on interconnected biogeochemical processes in an aquifer system.</title>
        <authorList>
            <person name="Anantharaman K."/>
            <person name="Brown C.T."/>
            <person name="Hug L.A."/>
            <person name="Sharon I."/>
            <person name="Castelle C.J."/>
            <person name="Probst A.J."/>
            <person name="Thomas B.C."/>
            <person name="Singh A."/>
            <person name="Wilkins M.J."/>
            <person name="Karaoz U."/>
            <person name="Brodie E.L."/>
            <person name="Williams K.H."/>
            <person name="Hubbard S.S."/>
            <person name="Banfield J.F."/>
        </authorList>
    </citation>
    <scope>NUCLEOTIDE SEQUENCE [LARGE SCALE GENOMIC DNA]</scope>
</reference>
<name>A0A1G2Q1L9_9BACT</name>
<dbReference type="EMBL" id="MHTC01000048">
    <property type="protein sequence ID" value="OHA54467.1"/>
    <property type="molecule type" value="Genomic_DNA"/>
</dbReference>
<dbReference type="InterPro" id="IPR011006">
    <property type="entry name" value="CheY-like_superfamily"/>
</dbReference>
<dbReference type="SMART" id="SM00448">
    <property type="entry name" value="REC"/>
    <property type="match status" value="1"/>
</dbReference>
<dbReference type="Proteomes" id="UP000177575">
    <property type="component" value="Unassembled WGS sequence"/>
</dbReference>
<dbReference type="GO" id="GO:0000160">
    <property type="term" value="P:phosphorelay signal transduction system"/>
    <property type="evidence" value="ECO:0007669"/>
    <property type="project" value="InterPro"/>
</dbReference>
<dbReference type="PANTHER" id="PTHR44591">
    <property type="entry name" value="STRESS RESPONSE REGULATOR PROTEIN 1"/>
    <property type="match status" value="1"/>
</dbReference>
<feature type="domain" description="Response regulatory" evidence="3">
    <location>
        <begin position="6"/>
        <end position="122"/>
    </location>
</feature>
<organism evidence="4 5">
    <name type="scientific">Candidatus Veblenbacteria bacterium RIFOXYB1_FULL_43_13</name>
    <dbReference type="NCBI Taxonomy" id="1802426"/>
    <lineage>
        <taxon>Bacteria</taxon>
        <taxon>Candidatus Vebleniibacteriota</taxon>
    </lineage>
</organism>
<dbReference type="InterPro" id="IPR001789">
    <property type="entry name" value="Sig_transdc_resp-reg_receiver"/>
</dbReference>
<evidence type="ECO:0000313" key="4">
    <source>
        <dbReference type="EMBL" id="OHA54467.1"/>
    </source>
</evidence>
<dbReference type="Pfam" id="PF00072">
    <property type="entry name" value="Response_reg"/>
    <property type="match status" value="1"/>
</dbReference>
<evidence type="ECO:0000259" key="3">
    <source>
        <dbReference type="PROSITE" id="PS50110"/>
    </source>
</evidence>
<dbReference type="PANTHER" id="PTHR44591:SF3">
    <property type="entry name" value="RESPONSE REGULATORY DOMAIN-CONTAINING PROTEIN"/>
    <property type="match status" value="1"/>
</dbReference>
<dbReference type="AlphaFoldDB" id="A0A1G2Q1L9"/>
<evidence type="ECO:0000256" key="1">
    <source>
        <dbReference type="ARBA" id="ARBA00022553"/>
    </source>
</evidence>
<sequence>MSTEKTIVIVEDDVFLRRLYELKFTEAKFKVKVAEDGQAGLALIQSEKPAVVLLDIELPKMDGFAVLQVVKGSVETKNIPIIMLTNSSTQEAIDKARELGAADYIIKAHFLPSEVVTKAVACIKN</sequence>
<evidence type="ECO:0000313" key="5">
    <source>
        <dbReference type="Proteomes" id="UP000177575"/>
    </source>
</evidence>
<evidence type="ECO:0000256" key="2">
    <source>
        <dbReference type="PROSITE-ProRule" id="PRU00169"/>
    </source>
</evidence>
<gene>
    <name evidence="4" type="ORF">A2388_02500</name>
</gene>
<comment type="caution">
    <text evidence="4">The sequence shown here is derived from an EMBL/GenBank/DDBJ whole genome shotgun (WGS) entry which is preliminary data.</text>
</comment>
<dbReference type="SUPFAM" id="SSF52172">
    <property type="entry name" value="CheY-like"/>
    <property type="match status" value="1"/>
</dbReference>
<protein>
    <recommendedName>
        <fullName evidence="3">Response regulatory domain-containing protein</fullName>
    </recommendedName>
</protein>
<accession>A0A1G2Q1L9</accession>
<dbReference type="InterPro" id="IPR050595">
    <property type="entry name" value="Bact_response_regulator"/>
</dbReference>
<feature type="modified residue" description="4-aspartylphosphate" evidence="2">
    <location>
        <position position="55"/>
    </location>
</feature>